<gene>
    <name evidence="1" type="ORF">EPI10_004743</name>
</gene>
<dbReference type="PANTHER" id="PTHR37984:SF5">
    <property type="entry name" value="PROTEIN NYNRIN-LIKE"/>
    <property type="match status" value="1"/>
</dbReference>
<dbReference type="PANTHER" id="PTHR37984">
    <property type="entry name" value="PROTEIN CBG26694"/>
    <property type="match status" value="1"/>
</dbReference>
<evidence type="ECO:0000313" key="1">
    <source>
        <dbReference type="EMBL" id="KAA3482503.1"/>
    </source>
</evidence>
<keyword evidence="1" id="KW-0808">Transferase</keyword>
<keyword evidence="1" id="KW-0548">Nucleotidyltransferase</keyword>
<dbReference type="OrthoDB" id="998420at2759"/>
<keyword evidence="2" id="KW-1185">Reference proteome</keyword>
<dbReference type="InterPro" id="IPR043502">
    <property type="entry name" value="DNA/RNA_pol_sf"/>
</dbReference>
<dbReference type="Gene3D" id="3.10.10.10">
    <property type="entry name" value="HIV Type 1 Reverse Transcriptase, subunit A, domain 1"/>
    <property type="match status" value="1"/>
</dbReference>
<dbReference type="Gene3D" id="3.30.70.270">
    <property type="match status" value="2"/>
</dbReference>
<keyword evidence="1" id="KW-0695">RNA-directed DNA polymerase</keyword>
<dbReference type="InterPro" id="IPR050951">
    <property type="entry name" value="Retrovirus_Pol_polyprotein"/>
</dbReference>
<evidence type="ECO:0000313" key="2">
    <source>
        <dbReference type="Proteomes" id="UP000325315"/>
    </source>
</evidence>
<sequence length="140" mass="16027">MCVDYRQLNQFTIKNKFPIPVIRELLVELRGANFFSKLDLMSSYQQVQMIEGPFESFKGSSSTVASKLVICQVEYLGHVIVTDTVSMGKSKVEGVFTCLVPHSLRDLRGFLGLFGYYRHFIKGYRVITALLTRLIRKRVP</sequence>
<dbReference type="Proteomes" id="UP000325315">
    <property type="component" value="Unassembled WGS sequence"/>
</dbReference>
<dbReference type="AlphaFoldDB" id="A0A5B6WM76"/>
<reference evidence="2" key="1">
    <citation type="journal article" date="2019" name="Plant Biotechnol. J.">
        <title>Genome sequencing of the Australian wild diploid species Gossypium australe highlights disease resistance and delayed gland morphogenesis.</title>
        <authorList>
            <person name="Cai Y."/>
            <person name="Cai X."/>
            <person name="Wang Q."/>
            <person name="Wang P."/>
            <person name="Zhang Y."/>
            <person name="Cai C."/>
            <person name="Xu Y."/>
            <person name="Wang K."/>
            <person name="Zhou Z."/>
            <person name="Wang C."/>
            <person name="Geng S."/>
            <person name="Li B."/>
            <person name="Dong Q."/>
            <person name="Hou Y."/>
            <person name="Wang H."/>
            <person name="Ai P."/>
            <person name="Liu Z."/>
            <person name="Yi F."/>
            <person name="Sun M."/>
            <person name="An G."/>
            <person name="Cheng J."/>
            <person name="Zhang Y."/>
            <person name="Shi Q."/>
            <person name="Xie Y."/>
            <person name="Shi X."/>
            <person name="Chang Y."/>
            <person name="Huang F."/>
            <person name="Chen Y."/>
            <person name="Hong S."/>
            <person name="Mi L."/>
            <person name="Sun Q."/>
            <person name="Zhang L."/>
            <person name="Zhou B."/>
            <person name="Peng R."/>
            <person name="Zhang X."/>
            <person name="Liu F."/>
        </authorList>
    </citation>
    <scope>NUCLEOTIDE SEQUENCE [LARGE SCALE GENOMIC DNA]</scope>
    <source>
        <strain evidence="2">cv. PA1801</strain>
    </source>
</reference>
<proteinExistence type="predicted"/>
<dbReference type="SUPFAM" id="SSF56672">
    <property type="entry name" value="DNA/RNA polymerases"/>
    <property type="match status" value="1"/>
</dbReference>
<accession>A0A5B6WM76</accession>
<protein>
    <submittedName>
        <fullName evidence="1">Reverse transcriptase</fullName>
    </submittedName>
</protein>
<dbReference type="InterPro" id="IPR043128">
    <property type="entry name" value="Rev_trsase/Diguanyl_cyclase"/>
</dbReference>
<organism evidence="1 2">
    <name type="scientific">Gossypium australe</name>
    <dbReference type="NCBI Taxonomy" id="47621"/>
    <lineage>
        <taxon>Eukaryota</taxon>
        <taxon>Viridiplantae</taxon>
        <taxon>Streptophyta</taxon>
        <taxon>Embryophyta</taxon>
        <taxon>Tracheophyta</taxon>
        <taxon>Spermatophyta</taxon>
        <taxon>Magnoliopsida</taxon>
        <taxon>eudicotyledons</taxon>
        <taxon>Gunneridae</taxon>
        <taxon>Pentapetalae</taxon>
        <taxon>rosids</taxon>
        <taxon>malvids</taxon>
        <taxon>Malvales</taxon>
        <taxon>Malvaceae</taxon>
        <taxon>Malvoideae</taxon>
        <taxon>Gossypium</taxon>
    </lineage>
</organism>
<dbReference type="EMBL" id="SMMG02000002">
    <property type="protein sequence ID" value="KAA3482503.1"/>
    <property type="molecule type" value="Genomic_DNA"/>
</dbReference>
<name>A0A5B6WM76_9ROSI</name>
<dbReference type="GO" id="GO:0003964">
    <property type="term" value="F:RNA-directed DNA polymerase activity"/>
    <property type="evidence" value="ECO:0007669"/>
    <property type="project" value="UniProtKB-KW"/>
</dbReference>
<comment type="caution">
    <text evidence="1">The sequence shown here is derived from an EMBL/GenBank/DDBJ whole genome shotgun (WGS) entry which is preliminary data.</text>
</comment>